<feature type="compositionally biased region" description="Low complexity" evidence="1">
    <location>
        <begin position="552"/>
        <end position="561"/>
    </location>
</feature>
<dbReference type="Pfam" id="PF25460">
    <property type="entry name" value="Beta-prop_Aladin"/>
    <property type="match status" value="1"/>
</dbReference>
<dbReference type="GO" id="GO:0005643">
    <property type="term" value="C:nuclear pore"/>
    <property type="evidence" value="ECO:0007669"/>
    <property type="project" value="TreeGrafter"/>
</dbReference>
<dbReference type="GO" id="GO:0006913">
    <property type="term" value="P:nucleocytoplasmic transport"/>
    <property type="evidence" value="ECO:0007669"/>
    <property type="project" value="TreeGrafter"/>
</dbReference>
<dbReference type="InterPro" id="IPR015943">
    <property type="entry name" value="WD40/YVTN_repeat-like_dom_sf"/>
</dbReference>
<dbReference type="PANTHER" id="PTHR14494">
    <property type="entry name" value="ALADIN/ADRACALIN/AAAS"/>
    <property type="match status" value="1"/>
</dbReference>
<dbReference type="OMA" id="MAWKPFD"/>
<feature type="region of interest" description="Disordered" evidence="1">
    <location>
        <begin position="541"/>
        <end position="561"/>
    </location>
</feature>
<feature type="domain" description="Aladin seven-bladed propeller" evidence="2">
    <location>
        <begin position="138"/>
        <end position="487"/>
    </location>
</feature>
<reference evidence="3 4" key="2">
    <citation type="submission" date="2018-11" db="EMBL/GenBank/DDBJ databases">
        <authorList>
            <consortium name="Pathogen Informatics"/>
        </authorList>
    </citation>
    <scope>NUCLEOTIDE SEQUENCE [LARGE SCALE GENOMIC DNA]</scope>
</reference>
<dbReference type="PANTHER" id="PTHR14494:SF0">
    <property type="entry name" value="ALADIN"/>
    <property type="match status" value="1"/>
</dbReference>
<dbReference type="Proteomes" id="UP000276776">
    <property type="component" value="Unassembled WGS sequence"/>
</dbReference>
<evidence type="ECO:0000313" key="5">
    <source>
        <dbReference type="WBParaSite" id="TCLT_0000272301-mRNA-1"/>
    </source>
</evidence>
<dbReference type="OrthoDB" id="411991at2759"/>
<dbReference type="EMBL" id="UYYF01000659">
    <property type="protein sequence ID" value="VDM98832.1"/>
    <property type="molecule type" value="Genomic_DNA"/>
</dbReference>
<dbReference type="AlphaFoldDB" id="A0A0N5CR73"/>
<keyword evidence="4" id="KW-1185">Reference proteome</keyword>
<evidence type="ECO:0000313" key="3">
    <source>
        <dbReference type="EMBL" id="VDM98832.1"/>
    </source>
</evidence>
<evidence type="ECO:0000256" key="1">
    <source>
        <dbReference type="SAM" id="MobiDB-lite"/>
    </source>
</evidence>
<accession>A0A0N5CR73</accession>
<protein>
    <submittedName>
        <fullName evidence="5">ANAPC4_WD40 domain-containing protein</fullName>
    </submittedName>
</protein>
<dbReference type="SMART" id="SM00320">
    <property type="entry name" value="WD40"/>
    <property type="match status" value="3"/>
</dbReference>
<evidence type="ECO:0000313" key="4">
    <source>
        <dbReference type="Proteomes" id="UP000276776"/>
    </source>
</evidence>
<proteinExistence type="predicted"/>
<organism evidence="5">
    <name type="scientific">Thelazia callipaeda</name>
    <name type="common">Oriental eyeworm</name>
    <name type="synonym">Parasitic nematode</name>
    <dbReference type="NCBI Taxonomy" id="103827"/>
    <lineage>
        <taxon>Eukaryota</taxon>
        <taxon>Metazoa</taxon>
        <taxon>Ecdysozoa</taxon>
        <taxon>Nematoda</taxon>
        <taxon>Chromadorea</taxon>
        <taxon>Rhabditida</taxon>
        <taxon>Spirurina</taxon>
        <taxon>Spiruromorpha</taxon>
        <taxon>Thelazioidea</taxon>
        <taxon>Thelaziidae</taxon>
        <taxon>Thelazia</taxon>
    </lineage>
</organism>
<dbReference type="SUPFAM" id="SSF101908">
    <property type="entry name" value="Putative isomerase YbhE"/>
    <property type="match status" value="1"/>
</dbReference>
<evidence type="ECO:0000259" key="2">
    <source>
        <dbReference type="Pfam" id="PF25460"/>
    </source>
</evidence>
<gene>
    <name evidence="3" type="ORF">TCLT_LOCUS2724</name>
</gene>
<dbReference type="InterPro" id="IPR001680">
    <property type="entry name" value="WD40_rpt"/>
</dbReference>
<name>A0A0N5CR73_THECL</name>
<dbReference type="WBParaSite" id="TCLT_0000272301-mRNA-1">
    <property type="protein sequence ID" value="TCLT_0000272301-mRNA-1"/>
    <property type="gene ID" value="TCLT_0000272301"/>
</dbReference>
<dbReference type="InterPro" id="IPR045139">
    <property type="entry name" value="Aladin"/>
</dbReference>
<dbReference type="InterPro" id="IPR057403">
    <property type="entry name" value="Beta-prop_Aladin"/>
</dbReference>
<dbReference type="Gene3D" id="2.130.10.10">
    <property type="entry name" value="YVTN repeat-like/Quinoprotein amine dehydrogenase"/>
    <property type="match status" value="2"/>
</dbReference>
<reference evidence="5" key="1">
    <citation type="submission" date="2017-02" db="UniProtKB">
        <authorList>
            <consortium name="WormBaseParasite"/>
        </authorList>
    </citation>
    <scope>IDENTIFICATION</scope>
</reference>
<sequence>MASYDFPPVGSSADKSVCLHETNGRLVYGKKEELEGIEEHALLCNYPKIEERSTPPLEQSLSPGLLRETFVNSNQTLFQKAVNNWTNKTIGSVVECVKGAVNGTTSLGDWFSSAGEIIKQARGDVINAFTRTEEDMNAVISRFSSTLNWSTNWVRCVAVHSTGLRIAVCRANDSIKIFFCNSDRPPITLKHECQKSVTDMAWKPFDRMVLAVACANTVLIWRLEKQNVNTRPSPYCAEVIEMSSFSPVAQCFWDCVFVQALFVVSASSSRIKVLDTSSGESETFGHWTGNYIRHIWISPNGFKLAVAYDSNFISVYDRLSWHEEQWTKLKGVCMAAVWSPHSDVLFFTAQHEPIIRGIHFIQKLQNGGDSLSFGSENAVVVYDLSEFIIKHLNANSNSDHSSIDVSIRDMKISPDGQRIAVTFSGNPAIIALFVVETMPTFYFAPCGLIDGTGNFGLACILSFFPKFDYGSLLMIVWSGGKIQYIPFLYGSLANEGIRLNGIKKNKKMRSVTAEDFLVRESLLTGKINSNASSEITEKKKNSVGSCDDQSCSEKSATSSESGIKLFSSVGLFDLLSTKSAEQNS</sequence>
<dbReference type="STRING" id="103827.A0A0N5CR73"/>